<dbReference type="Gene3D" id="3.90.180.10">
    <property type="entry name" value="Medium-chain alcohol dehydrogenases, catalytic domain"/>
    <property type="match status" value="1"/>
</dbReference>
<name>A0ABV2XS03_9ACTN</name>
<accession>A0ABV2XS03</accession>
<protein>
    <submittedName>
        <fullName evidence="1">Zinc-binding dehydrogenase</fullName>
    </submittedName>
</protein>
<dbReference type="Pfam" id="PF13602">
    <property type="entry name" value="ADH_zinc_N_2"/>
    <property type="match status" value="1"/>
</dbReference>
<dbReference type="EMBL" id="JBEYBN010000010">
    <property type="protein sequence ID" value="MEU2266774.1"/>
    <property type="molecule type" value="Genomic_DNA"/>
</dbReference>
<dbReference type="RefSeq" id="WP_359787411.1">
    <property type="nucleotide sequence ID" value="NZ_JBEYBN010000010.1"/>
</dbReference>
<organism evidence="1 2">
    <name type="scientific">Streptomyces olindensis</name>
    <dbReference type="NCBI Taxonomy" id="358823"/>
    <lineage>
        <taxon>Bacteria</taxon>
        <taxon>Bacillati</taxon>
        <taxon>Actinomycetota</taxon>
        <taxon>Actinomycetes</taxon>
        <taxon>Kitasatosporales</taxon>
        <taxon>Streptomycetaceae</taxon>
        <taxon>Streptomyces</taxon>
    </lineage>
</organism>
<sequence length="98" mass="9860">MLHLAGDLAELTALTRDGGAVASALTLAPVPEASEDRKLHTAVLRSNPTADTLSTLAGQVASGALKVSMTAEFDLERAPEAFAAFGAGTVGKIAITVA</sequence>
<dbReference type="Proteomes" id="UP001550603">
    <property type="component" value="Unassembled WGS sequence"/>
</dbReference>
<proteinExistence type="predicted"/>
<reference evidence="1 2" key="1">
    <citation type="submission" date="2024-06" db="EMBL/GenBank/DDBJ databases">
        <title>The Natural Products Discovery Center: Release of the First 8490 Sequenced Strains for Exploring Actinobacteria Biosynthetic Diversity.</title>
        <authorList>
            <person name="Kalkreuter E."/>
            <person name="Kautsar S.A."/>
            <person name="Yang D."/>
            <person name="Bader C.D."/>
            <person name="Teijaro C.N."/>
            <person name="Fluegel L."/>
            <person name="Davis C.M."/>
            <person name="Simpson J.R."/>
            <person name="Lauterbach L."/>
            <person name="Steele A.D."/>
            <person name="Gui C."/>
            <person name="Meng S."/>
            <person name="Li G."/>
            <person name="Viehrig K."/>
            <person name="Ye F."/>
            <person name="Su P."/>
            <person name="Kiefer A.F."/>
            <person name="Nichols A."/>
            <person name="Cepeda A.J."/>
            <person name="Yan W."/>
            <person name="Fan B."/>
            <person name="Jiang Y."/>
            <person name="Adhikari A."/>
            <person name="Zheng C.-J."/>
            <person name="Schuster L."/>
            <person name="Cowan T.M."/>
            <person name="Smanski M.J."/>
            <person name="Chevrette M.G."/>
            <person name="De Carvalho L.P.S."/>
            <person name="Shen B."/>
        </authorList>
    </citation>
    <scope>NUCLEOTIDE SEQUENCE [LARGE SCALE GENOMIC DNA]</scope>
    <source>
        <strain evidence="1 2">NPDC019583</strain>
    </source>
</reference>
<evidence type="ECO:0000313" key="1">
    <source>
        <dbReference type="EMBL" id="MEU2266774.1"/>
    </source>
</evidence>
<gene>
    <name evidence="1" type="ORF">ABZ568_10175</name>
</gene>
<keyword evidence="2" id="KW-1185">Reference proteome</keyword>
<comment type="caution">
    <text evidence="1">The sequence shown here is derived from an EMBL/GenBank/DDBJ whole genome shotgun (WGS) entry which is preliminary data.</text>
</comment>
<dbReference type="Gene3D" id="3.40.50.720">
    <property type="entry name" value="NAD(P)-binding Rossmann-like Domain"/>
    <property type="match status" value="1"/>
</dbReference>
<evidence type="ECO:0000313" key="2">
    <source>
        <dbReference type="Proteomes" id="UP001550603"/>
    </source>
</evidence>